<dbReference type="Gene3D" id="2.30.40.10">
    <property type="entry name" value="Urease, subunit C, domain 1"/>
    <property type="match status" value="1"/>
</dbReference>
<dbReference type="Proteomes" id="UP000033664">
    <property type="component" value="Unassembled WGS sequence"/>
</dbReference>
<dbReference type="PANTHER" id="PTHR43135:SF3">
    <property type="entry name" value="ALPHA-D-RIBOSE 1-METHYLPHOSPHONATE 5-TRIPHOSPHATE DIPHOSPHATASE"/>
    <property type="match status" value="1"/>
</dbReference>
<sequence length="406" mass="43338">MMNLFKLTAISAAFVMSTQTYAESLAITNATVYTAAQQGVLKDATVVIENGNIVAVNPSEVSADTIIDAEDKILTPGFIGSLNGLGLVEVSAVADSRDGGDKKATMTFDPSLAFNPRSSLIPYARKGGITSNVIAPYGGDDIFAGLASLVSLSGEFDSVTRQGVALYVKLGAKHEGSRALSLQTLIDTLEKHSERDEDDDKSKGKEVEILDAVFAKEIPLVIDVSRASDMLELLKVKARFDFDMVFAGAQDAVLITEQLADSDTPVVISAMDNLPGSFDSMHAHLENAAKLEQAGVTVILTIAGDSAHNLYQLRFDAGNAVSYGMTAQGALAAITSNVASAFNLDVGQIAPGKPADLVLWSADPFEFSTRIEKVWINGTEVSTQSRHDKLRERYTTDSEMPRAYSK</sequence>
<feature type="signal peptide" evidence="2">
    <location>
        <begin position="1"/>
        <end position="22"/>
    </location>
</feature>
<name>A0A0F4PVD8_9GAMM</name>
<evidence type="ECO:0000256" key="1">
    <source>
        <dbReference type="SAM" id="MobiDB-lite"/>
    </source>
</evidence>
<evidence type="ECO:0000259" key="3">
    <source>
        <dbReference type="Pfam" id="PF01979"/>
    </source>
</evidence>
<evidence type="ECO:0000313" key="4">
    <source>
        <dbReference type="EMBL" id="KJZ01344.1"/>
    </source>
</evidence>
<dbReference type="AlphaFoldDB" id="A0A0F4PVD8"/>
<gene>
    <name evidence="4" type="ORF">TW72_03415</name>
</gene>
<feature type="compositionally biased region" description="Basic and acidic residues" evidence="1">
    <location>
        <begin position="386"/>
        <end position="400"/>
    </location>
</feature>
<dbReference type="SUPFAM" id="SSF51338">
    <property type="entry name" value="Composite domain of metallo-dependent hydrolases"/>
    <property type="match status" value="1"/>
</dbReference>
<dbReference type="PATRIC" id="fig|151081.8.peg.968"/>
<dbReference type="PANTHER" id="PTHR43135">
    <property type="entry name" value="ALPHA-D-RIBOSE 1-METHYLPHOSPHONATE 5-TRIPHOSPHATE DIPHOSPHATASE"/>
    <property type="match status" value="1"/>
</dbReference>
<dbReference type="GO" id="GO:0016810">
    <property type="term" value="F:hydrolase activity, acting on carbon-nitrogen (but not peptide) bonds"/>
    <property type="evidence" value="ECO:0007669"/>
    <property type="project" value="InterPro"/>
</dbReference>
<dbReference type="eggNOG" id="COG1228">
    <property type="taxonomic scope" value="Bacteria"/>
</dbReference>
<dbReference type="GeneID" id="58227532"/>
<protein>
    <submittedName>
        <fullName evidence="4">Amidohydrolase</fullName>
    </submittedName>
</protein>
<dbReference type="RefSeq" id="WP_045978710.1">
    <property type="nucleotide sequence ID" value="NZ_JXXY01000004.1"/>
</dbReference>
<keyword evidence="5" id="KW-1185">Reference proteome</keyword>
<dbReference type="InterPro" id="IPR032466">
    <property type="entry name" value="Metal_Hydrolase"/>
</dbReference>
<feature type="region of interest" description="Disordered" evidence="1">
    <location>
        <begin position="386"/>
        <end position="406"/>
    </location>
</feature>
<evidence type="ECO:0000313" key="5">
    <source>
        <dbReference type="Proteomes" id="UP000033664"/>
    </source>
</evidence>
<dbReference type="Gene3D" id="3.20.20.140">
    <property type="entry name" value="Metal-dependent hydrolases"/>
    <property type="match status" value="1"/>
</dbReference>
<feature type="domain" description="Amidohydrolase-related" evidence="3">
    <location>
        <begin position="251"/>
        <end position="381"/>
    </location>
</feature>
<dbReference type="OrthoDB" id="9802793at2"/>
<dbReference type="InterPro" id="IPR006680">
    <property type="entry name" value="Amidohydro-rel"/>
</dbReference>
<keyword evidence="2" id="KW-0732">Signal</keyword>
<accession>A0A0F4PVD8</accession>
<feature type="chain" id="PRO_5002474737" evidence="2">
    <location>
        <begin position="23"/>
        <end position="406"/>
    </location>
</feature>
<reference evidence="4 5" key="1">
    <citation type="journal article" date="2015" name="BMC Genomics">
        <title>Genome mining reveals unlocked bioactive potential of marine Gram-negative bacteria.</title>
        <authorList>
            <person name="Machado H."/>
            <person name="Sonnenschein E.C."/>
            <person name="Melchiorsen J."/>
            <person name="Gram L."/>
        </authorList>
    </citation>
    <scope>NUCLEOTIDE SEQUENCE [LARGE SCALE GENOMIC DNA]</scope>
    <source>
        <strain evidence="4 5">S3137</strain>
    </source>
</reference>
<dbReference type="EMBL" id="JXXZ01000003">
    <property type="protein sequence ID" value="KJZ01344.1"/>
    <property type="molecule type" value="Genomic_DNA"/>
</dbReference>
<comment type="caution">
    <text evidence="4">The sequence shown here is derived from an EMBL/GenBank/DDBJ whole genome shotgun (WGS) entry which is preliminary data.</text>
</comment>
<dbReference type="InterPro" id="IPR051781">
    <property type="entry name" value="Metallo-dep_Hydrolase"/>
</dbReference>
<dbReference type="Pfam" id="PF01979">
    <property type="entry name" value="Amidohydro_1"/>
    <property type="match status" value="1"/>
</dbReference>
<proteinExistence type="predicted"/>
<dbReference type="InterPro" id="IPR011059">
    <property type="entry name" value="Metal-dep_hydrolase_composite"/>
</dbReference>
<keyword evidence="4" id="KW-0378">Hydrolase</keyword>
<evidence type="ECO:0000256" key="2">
    <source>
        <dbReference type="SAM" id="SignalP"/>
    </source>
</evidence>
<organism evidence="4 5">
    <name type="scientific">Pseudoalteromonas ruthenica</name>
    <dbReference type="NCBI Taxonomy" id="151081"/>
    <lineage>
        <taxon>Bacteria</taxon>
        <taxon>Pseudomonadati</taxon>
        <taxon>Pseudomonadota</taxon>
        <taxon>Gammaproteobacteria</taxon>
        <taxon>Alteromonadales</taxon>
        <taxon>Pseudoalteromonadaceae</taxon>
        <taxon>Pseudoalteromonas</taxon>
    </lineage>
</organism>
<dbReference type="SUPFAM" id="SSF51556">
    <property type="entry name" value="Metallo-dependent hydrolases"/>
    <property type="match status" value="1"/>
</dbReference>